<feature type="domain" description="Thiamine phosphate synthase/TenI" evidence="3">
    <location>
        <begin position="52"/>
        <end position="218"/>
    </location>
</feature>
<reference evidence="4 5" key="1">
    <citation type="submission" date="2019-03" db="EMBL/GenBank/DDBJ databases">
        <title>Genomic Encyclopedia of Type Strains, Phase IV (KMG-IV): sequencing the most valuable type-strain genomes for metagenomic binning, comparative biology and taxonomic classification.</title>
        <authorList>
            <person name="Goeker M."/>
        </authorList>
    </citation>
    <scope>NUCLEOTIDE SEQUENCE [LARGE SCALE GENOMIC DNA]</scope>
    <source>
        <strain evidence="4 5">DSM 11603</strain>
    </source>
</reference>
<dbReference type="PANTHER" id="PTHR20857">
    <property type="entry name" value="THIAMINE-PHOSPHATE PYROPHOSPHORYLASE"/>
    <property type="match status" value="1"/>
</dbReference>
<dbReference type="CDD" id="cd00564">
    <property type="entry name" value="TMP_TenI"/>
    <property type="match status" value="1"/>
</dbReference>
<evidence type="ECO:0000313" key="5">
    <source>
        <dbReference type="Proteomes" id="UP000294958"/>
    </source>
</evidence>
<dbReference type="Pfam" id="PF02581">
    <property type="entry name" value="TMP-TENI"/>
    <property type="match status" value="1"/>
</dbReference>
<evidence type="ECO:0000256" key="1">
    <source>
        <dbReference type="ARBA" id="ARBA00004948"/>
    </source>
</evidence>
<dbReference type="GO" id="GO:0009228">
    <property type="term" value="P:thiamine biosynthetic process"/>
    <property type="evidence" value="ECO:0007669"/>
    <property type="project" value="UniProtKB-KW"/>
</dbReference>
<dbReference type="Gene3D" id="3.20.20.70">
    <property type="entry name" value="Aldolase class I"/>
    <property type="match status" value="1"/>
</dbReference>
<keyword evidence="2" id="KW-0784">Thiamine biosynthesis</keyword>
<organism evidence="4 5">
    <name type="scientific">Aquamicrobium defluvii</name>
    <dbReference type="NCBI Taxonomy" id="69279"/>
    <lineage>
        <taxon>Bacteria</taxon>
        <taxon>Pseudomonadati</taxon>
        <taxon>Pseudomonadota</taxon>
        <taxon>Alphaproteobacteria</taxon>
        <taxon>Hyphomicrobiales</taxon>
        <taxon>Phyllobacteriaceae</taxon>
        <taxon>Aquamicrobium</taxon>
    </lineage>
</organism>
<comment type="caution">
    <text evidence="4">The sequence shown here is derived from an EMBL/GenBank/DDBJ whole genome shotgun (WGS) entry which is preliminary data.</text>
</comment>
<gene>
    <name evidence="4" type="ORF">DES43_103124</name>
</gene>
<dbReference type="NCBIfam" id="NF005080">
    <property type="entry name" value="PRK06512.1"/>
    <property type="match status" value="1"/>
</dbReference>
<evidence type="ECO:0000256" key="2">
    <source>
        <dbReference type="ARBA" id="ARBA00022977"/>
    </source>
</evidence>
<dbReference type="InterPro" id="IPR022998">
    <property type="entry name" value="ThiamineP_synth_TenI"/>
</dbReference>
<dbReference type="Proteomes" id="UP000294958">
    <property type="component" value="Unassembled WGS sequence"/>
</dbReference>
<evidence type="ECO:0000259" key="3">
    <source>
        <dbReference type="Pfam" id="PF02581"/>
    </source>
</evidence>
<dbReference type="InterPro" id="IPR036206">
    <property type="entry name" value="ThiamineP_synth_sf"/>
</dbReference>
<dbReference type="PANTHER" id="PTHR20857:SF23">
    <property type="entry name" value="THIAMINE BIOSYNTHETIC BIFUNCTIONAL ENZYME"/>
    <property type="match status" value="1"/>
</dbReference>
<dbReference type="EMBL" id="SNZF01000003">
    <property type="protein sequence ID" value="TDR37197.1"/>
    <property type="molecule type" value="Genomic_DNA"/>
</dbReference>
<keyword evidence="5" id="KW-1185">Reference proteome</keyword>
<dbReference type="GO" id="GO:0005737">
    <property type="term" value="C:cytoplasm"/>
    <property type="evidence" value="ECO:0007669"/>
    <property type="project" value="TreeGrafter"/>
</dbReference>
<accession>A0A4R6YJT7</accession>
<sequence>MHHLFNADALLYAAMQPISPCIGQIETGIAMNPQTPPDRCRLVLIVMPGTDAGRLAAALEGGDVASVLLPQGETDEAAFQRAAEKLVPLAQGAGAAAIVAGDSRVAGRVKADGLHIEGRRQELADTIGRVQERMMVGAGGAKTRDDALELGEEGPDYMFFGRFGYDTDSKPHPRNLTLGAWWAQMVQIPCIVMGGSDIASVVDVATTGAEFVALSAAIFADGVDPREAVAQANALLDAHAPRFES</sequence>
<evidence type="ECO:0000313" key="4">
    <source>
        <dbReference type="EMBL" id="TDR37197.1"/>
    </source>
</evidence>
<comment type="pathway">
    <text evidence="1">Cofactor biosynthesis; thiamine diphosphate biosynthesis.</text>
</comment>
<dbReference type="GO" id="GO:0004789">
    <property type="term" value="F:thiamine-phosphate diphosphorylase activity"/>
    <property type="evidence" value="ECO:0007669"/>
    <property type="project" value="TreeGrafter"/>
</dbReference>
<protein>
    <submittedName>
        <fullName evidence="4">Thiamine-phosphate diphosphorylase</fullName>
    </submittedName>
</protein>
<name>A0A4R6YJT7_9HYPH</name>
<proteinExistence type="predicted"/>
<dbReference type="InterPro" id="IPR013785">
    <property type="entry name" value="Aldolase_TIM"/>
</dbReference>
<dbReference type="AlphaFoldDB" id="A0A4R6YJT7"/>
<dbReference type="SUPFAM" id="SSF51391">
    <property type="entry name" value="Thiamin phosphate synthase"/>
    <property type="match status" value="1"/>
</dbReference>